<proteinExistence type="inferred from homology"/>
<dbReference type="InterPro" id="IPR020946">
    <property type="entry name" value="Flavin_mOase-like"/>
</dbReference>
<keyword evidence="4" id="KW-0560">Oxidoreductase</keyword>
<dbReference type="Proteomes" id="UP000720189">
    <property type="component" value="Unassembled WGS sequence"/>
</dbReference>
<comment type="caution">
    <text evidence="5">The sequence shown here is derived from an EMBL/GenBank/DDBJ whole genome shotgun (WGS) entry which is preliminary data.</text>
</comment>
<dbReference type="AlphaFoldDB" id="A0A9P9R8K4"/>
<accession>A0A9P9R8K4</accession>
<dbReference type="InterPro" id="IPR036188">
    <property type="entry name" value="FAD/NAD-bd_sf"/>
</dbReference>
<evidence type="ECO:0000313" key="5">
    <source>
        <dbReference type="EMBL" id="KAH7269065.1"/>
    </source>
</evidence>
<dbReference type="RefSeq" id="XP_046055833.1">
    <property type="nucleotide sequence ID" value="XM_046197934.1"/>
</dbReference>
<gene>
    <name evidence="5" type="ORF">BKA55DRAFT_669085</name>
</gene>
<sequence>MMLSEMSMSGDKKPLMLSLLPTVQFSVPYVPESNGLSQYIERYPGRVMHSKYYCQPLPFKNKKMLIIGNALSGRDIAEELLKVAQLPVYVFWRHKSIWEGSDPERGIEWRPVIKSIDRVIYCTGYKPSFPFWNIETNGGHLYDYDKAKLNGSFLRTFFQDHLTLGIIGFGQTLAFRSYEYQVIALARVFSGRNATPVPTGPEHEDWERSWEKHTKKGWNRLPHRPF</sequence>
<keyword evidence="3" id="KW-0274">FAD</keyword>
<evidence type="ECO:0000313" key="6">
    <source>
        <dbReference type="Proteomes" id="UP000720189"/>
    </source>
</evidence>
<dbReference type="GO" id="GO:0050661">
    <property type="term" value="F:NADP binding"/>
    <property type="evidence" value="ECO:0007669"/>
    <property type="project" value="InterPro"/>
</dbReference>
<dbReference type="Gene3D" id="3.50.50.60">
    <property type="entry name" value="FAD/NAD(P)-binding domain"/>
    <property type="match status" value="2"/>
</dbReference>
<dbReference type="SUPFAM" id="SSF51905">
    <property type="entry name" value="FAD/NAD(P)-binding domain"/>
    <property type="match status" value="1"/>
</dbReference>
<comment type="similarity">
    <text evidence="1">Belongs to the FMO family.</text>
</comment>
<evidence type="ECO:0000256" key="3">
    <source>
        <dbReference type="ARBA" id="ARBA00022827"/>
    </source>
</evidence>
<dbReference type="EMBL" id="JAGMUX010000001">
    <property type="protein sequence ID" value="KAH7269065.1"/>
    <property type="molecule type" value="Genomic_DNA"/>
</dbReference>
<dbReference type="GO" id="GO:0050660">
    <property type="term" value="F:flavin adenine dinucleotide binding"/>
    <property type="evidence" value="ECO:0007669"/>
    <property type="project" value="InterPro"/>
</dbReference>
<dbReference type="OrthoDB" id="66881at2759"/>
<organism evidence="5 6">
    <name type="scientific">Fusarium redolens</name>
    <dbReference type="NCBI Taxonomy" id="48865"/>
    <lineage>
        <taxon>Eukaryota</taxon>
        <taxon>Fungi</taxon>
        <taxon>Dikarya</taxon>
        <taxon>Ascomycota</taxon>
        <taxon>Pezizomycotina</taxon>
        <taxon>Sordariomycetes</taxon>
        <taxon>Hypocreomycetidae</taxon>
        <taxon>Hypocreales</taxon>
        <taxon>Nectriaceae</taxon>
        <taxon>Fusarium</taxon>
        <taxon>Fusarium redolens species complex</taxon>
    </lineage>
</organism>
<dbReference type="GO" id="GO:0004499">
    <property type="term" value="F:N,N-dimethylaniline monooxygenase activity"/>
    <property type="evidence" value="ECO:0007669"/>
    <property type="project" value="InterPro"/>
</dbReference>
<name>A0A9P9R8K4_FUSRE</name>
<dbReference type="GeneID" id="70227888"/>
<dbReference type="PANTHER" id="PTHR23023">
    <property type="entry name" value="DIMETHYLANILINE MONOOXYGENASE"/>
    <property type="match status" value="1"/>
</dbReference>
<evidence type="ECO:0008006" key="7">
    <source>
        <dbReference type="Google" id="ProtNLM"/>
    </source>
</evidence>
<evidence type="ECO:0000256" key="2">
    <source>
        <dbReference type="ARBA" id="ARBA00022630"/>
    </source>
</evidence>
<keyword evidence="6" id="KW-1185">Reference proteome</keyword>
<dbReference type="Pfam" id="PF00743">
    <property type="entry name" value="FMO-like"/>
    <property type="match status" value="1"/>
</dbReference>
<keyword evidence="2" id="KW-0285">Flavoprotein</keyword>
<reference evidence="5" key="1">
    <citation type="journal article" date="2021" name="Nat. Commun.">
        <title>Genetic determinants of endophytism in the Arabidopsis root mycobiome.</title>
        <authorList>
            <person name="Mesny F."/>
            <person name="Miyauchi S."/>
            <person name="Thiergart T."/>
            <person name="Pickel B."/>
            <person name="Atanasova L."/>
            <person name="Karlsson M."/>
            <person name="Huettel B."/>
            <person name="Barry K.W."/>
            <person name="Haridas S."/>
            <person name="Chen C."/>
            <person name="Bauer D."/>
            <person name="Andreopoulos W."/>
            <person name="Pangilinan J."/>
            <person name="LaButti K."/>
            <person name="Riley R."/>
            <person name="Lipzen A."/>
            <person name="Clum A."/>
            <person name="Drula E."/>
            <person name="Henrissat B."/>
            <person name="Kohler A."/>
            <person name="Grigoriev I.V."/>
            <person name="Martin F.M."/>
            <person name="Hacquard S."/>
        </authorList>
    </citation>
    <scope>NUCLEOTIDE SEQUENCE</scope>
    <source>
        <strain evidence="5">MPI-CAGE-AT-0023</strain>
    </source>
</reference>
<protein>
    <recommendedName>
        <fullName evidence="7">Flavin-containing monooxygenase</fullName>
    </recommendedName>
</protein>
<evidence type="ECO:0000256" key="1">
    <source>
        <dbReference type="ARBA" id="ARBA00009183"/>
    </source>
</evidence>
<evidence type="ECO:0000256" key="4">
    <source>
        <dbReference type="ARBA" id="ARBA00023002"/>
    </source>
</evidence>
<dbReference type="InterPro" id="IPR050346">
    <property type="entry name" value="FMO-like"/>
</dbReference>